<organism evidence="1">
    <name type="scientific">viral metagenome</name>
    <dbReference type="NCBI Taxonomy" id="1070528"/>
    <lineage>
        <taxon>unclassified sequences</taxon>
        <taxon>metagenomes</taxon>
        <taxon>organismal metagenomes</taxon>
    </lineage>
</organism>
<accession>A0A6C0AXL6</accession>
<name>A0A6C0AXL6_9ZZZZ</name>
<dbReference type="EMBL" id="MN738809">
    <property type="protein sequence ID" value="QHS84502.1"/>
    <property type="molecule type" value="Genomic_DNA"/>
</dbReference>
<proteinExistence type="predicted"/>
<reference evidence="1" key="1">
    <citation type="journal article" date="2020" name="Nature">
        <title>Giant virus diversity and host interactions through global metagenomics.</title>
        <authorList>
            <person name="Schulz F."/>
            <person name="Roux S."/>
            <person name="Paez-Espino D."/>
            <person name="Jungbluth S."/>
            <person name="Walsh D.A."/>
            <person name="Denef V.J."/>
            <person name="McMahon K.D."/>
            <person name="Konstantinidis K.T."/>
            <person name="Eloe-Fadrosh E.A."/>
            <person name="Kyrpides N.C."/>
            <person name="Woyke T."/>
        </authorList>
    </citation>
    <scope>NUCLEOTIDE SEQUENCE</scope>
    <source>
        <strain evidence="1">GVMAG-S-ERX556022-25</strain>
    </source>
</reference>
<dbReference type="AlphaFoldDB" id="A0A6C0AXL6"/>
<protein>
    <submittedName>
        <fullName evidence="1">Uncharacterized protein</fullName>
    </submittedName>
</protein>
<evidence type="ECO:0000313" key="1">
    <source>
        <dbReference type="EMBL" id="QHS84502.1"/>
    </source>
</evidence>
<sequence>MYISPIEKLRFIYNGLLMGMPSFAYNPINKNNLLAPMCVQQYSTYINFKLDSKQVTFINDYINEYTNSLELIPLKMNLYEKPSYYLSVNVYNCTSPVFLNNKNITRCEINTYVKNVDGTIGTIILDYLSNGLSLDPLNIFKKEDLIYFNKVNNNILLDCNSKKEKIYLTVDYNLLKYKRYVISKKLIDYTDNIYYKNGIMDKVYYDSTLTKASIKQSKQIINHFFLYKDIYFNKVDSVFYFDNKLNFVGSIWDNLYKV</sequence>